<evidence type="ECO:0000256" key="3">
    <source>
        <dbReference type="ARBA" id="ARBA00022722"/>
    </source>
</evidence>
<organism evidence="10 11">
    <name type="scientific">Chondromyces crocatus</name>
    <dbReference type="NCBI Taxonomy" id="52"/>
    <lineage>
        <taxon>Bacteria</taxon>
        <taxon>Pseudomonadati</taxon>
        <taxon>Myxococcota</taxon>
        <taxon>Polyangia</taxon>
        <taxon>Polyangiales</taxon>
        <taxon>Polyangiaceae</taxon>
        <taxon>Chondromyces</taxon>
    </lineage>
</organism>
<keyword evidence="10" id="KW-0255">Endonuclease</keyword>
<dbReference type="GO" id="GO:0046872">
    <property type="term" value="F:metal ion binding"/>
    <property type="evidence" value="ECO:0007669"/>
    <property type="project" value="UniProtKB-KW"/>
</dbReference>
<dbReference type="RefSeq" id="WP_050434889.1">
    <property type="nucleotide sequence ID" value="NZ_CP012159.1"/>
</dbReference>
<evidence type="ECO:0000259" key="9">
    <source>
        <dbReference type="Pfam" id="PF03372"/>
    </source>
</evidence>
<name>A0A0K1ER58_CHOCO</name>
<dbReference type="OrthoDB" id="5379044at2"/>
<keyword evidence="4" id="KW-0479">Metal-binding</keyword>
<dbReference type="STRING" id="52.CMC5_076520"/>
<sequence>MSATPCPAGDEASRPSTPVLRVMTYNVRYFGHATRGIATTSAAIHRIARSLAHLSPLPDLICLQEVETQSLRSSTMNPQWHPEETQLERLMLEFHAALAESGRTERYFAYYFPAHTYRLTMRTNIYTTGLAVIARDTLQVDHHNATQPHDITFRRRVRRLKQTRICAHVSFRHPSGQTLDIFNTHLSLPSVFSREFWTGQARMGFGPNQLEEARVLANFIQQEQRSPLFVVVGDFNALPGSPVDRYLREEAGLVDAFSRVQRVSVEEARAFPTAGFMNLRMHLDHVYSSPGLEWLDFEGTHAFGRRGAFAGLSDHVPLIGRCRVPAVEALQGTRASPAA</sequence>
<dbReference type="PANTHER" id="PTHR15822:SF4">
    <property type="entry name" value="TYROSYL-DNA PHOSPHODIESTERASE 2"/>
    <property type="match status" value="1"/>
</dbReference>
<proteinExistence type="predicted"/>
<dbReference type="SUPFAM" id="SSF56219">
    <property type="entry name" value="DNase I-like"/>
    <property type="match status" value="1"/>
</dbReference>
<dbReference type="GO" id="GO:0006281">
    <property type="term" value="P:DNA repair"/>
    <property type="evidence" value="ECO:0007669"/>
    <property type="project" value="UniProtKB-KW"/>
</dbReference>
<keyword evidence="8" id="KW-0234">DNA repair</keyword>
<evidence type="ECO:0000313" key="11">
    <source>
        <dbReference type="Proteomes" id="UP000067626"/>
    </source>
</evidence>
<keyword evidence="11" id="KW-1185">Reference proteome</keyword>
<dbReference type="Proteomes" id="UP000067626">
    <property type="component" value="Chromosome"/>
</dbReference>
<dbReference type="PANTHER" id="PTHR15822">
    <property type="entry name" value="TRAF AND TNF RECEPTOR-ASSOCIATED PROTEIN"/>
    <property type="match status" value="1"/>
</dbReference>
<dbReference type="GO" id="GO:0008833">
    <property type="term" value="F:deoxyribonuclease IV (phage-T4-induced) activity"/>
    <property type="evidence" value="ECO:0007669"/>
    <property type="project" value="UniProtKB-EC"/>
</dbReference>
<evidence type="ECO:0000256" key="1">
    <source>
        <dbReference type="ARBA" id="ARBA00001936"/>
    </source>
</evidence>
<dbReference type="KEGG" id="ccro:CMC5_076520"/>
<dbReference type="InterPro" id="IPR005135">
    <property type="entry name" value="Endo/exonuclease/phosphatase"/>
</dbReference>
<keyword evidence="3" id="KW-0540">Nuclease</keyword>
<dbReference type="AlphaFoldDB" id="A0A0K1ER58"/>
<feature type="domain" description="Endonuclease/exonuclease/phosphatase" evidence="9">
    <location>
        <begin position="23"/>
        <end position="315"/>
    </location>
</feature>
<evidence type="ECO:0000256" key="5">
    <source>
        <dbReference type="ARBA" id="ARBA00022763"/>
    </source>
</evidence>
<dbReference type="EMBL" id="CP012159">
    <property type="protein sequence ID" value="AKT43420.1"/>
    <property type="molecule type" value="Genomic_DNA"/>
</dbReference>
<comment type="cofactor">
    <cofactor evidence="2">
        <name>Mg(2+)</name>
        <dbReference type="ChEBI" id="CHEBI:18420"/>
    </cofactor>
</comment>
<dbReference type="EC" id="3.1.21.2" evidence="10"/>
<dbReference type="Pfam" id="PF03372">
    <property type="entry name" value="Exo_endo_phos"/>
    <property type="match status" value="1"/>
</dbReference>
<dbReference type="InterPro" id="IPR036691">
    <property type="entry name" value="Endo/exonu/phosph_ase_sf"/>
</dbReference>
<dbReference type="InterPro" id="IPR051547">
    <property type="entry name" value="TDP2-like"/>
</dbReference>
<evidence type="ECO:0000256" key="4">
    <source>
        <dbReference type="ARBA" id="ARBA00022723"/>
    </source>
</evidence>
<gene>
    <name evidence="10" type="ORF">CMC5_076520</name>
</gene>
<evidence type="ECO:0000256" key="2">
    <source>
        <dbReference type="ARBA" id="ARBA00001946"/>
    </source>
</evidence>
<protein>
    <submittedName>
        <fullName evidence="10">Endonuclease</fullName>
        <ecNumber evidence="10">3.1.21.2</ecNumber>
    </submittedName>
</protein>
<evidence type="ECO:0000313" key="10">
    <source>
        <dbReference type="EMBL" id="AKT43420.1"/>
    </source>
</evidence>
<keyword evidence="7" id="KW-0460">Magnesium</keyword>
<accession>A0A0K1ER58</accession>
<keyword evidence="5" id="KW-0227">DNA damage</keyword>
<keyword evidence="6 10" id="KW-0378">Hydrolase</keyword>
<comment type="cofactor">
    <cofactor evidence="1">
        <name>Mn(2+)</name>
        <dbReference type="ChEBI" id="CHEBI:29035"/>
    </cofactor>
</comment>
<reference evidence="10 11" key="1">
    <citation type="submission" date="2015-07" db="EMBL/GenBank/DDBJ databases">
        <title>Genome analysis of myxobacterium Chondromyces crocatus Cm c5 reveals a high potential for natural compound synthesis and the genetic basis for the loss of fruiting body formation.</title>
        <authorList>
            <person name="Zaburannyi N."/>
            <person name="Bunk B."/>
            <person name="Maier J."/>
            <person name="Overmann J."/>
            <person name="Mueller R."/>
        </authorList>
    </citation>
    <scope>NUCLEOTIDE SEQUENCE [LARGE SCALE GENOMIC DNA]</scope>
    <source>
        <strain evidence="10 11">Cm c5</strain>
    </source>
</reference>
<dbReference type="Gene3D" id="3.60.10.10">
    <property type="entry name" value="Endonuclease/exonuclease/phosphatase"/>
    <property type="match status" value="1"/>
</dbReference>
<evidence type="ECO:0000256" key="6">
    <source>
        <dbReference type="ARBA" id="ARBA00022801"/>
    </source>
</evidence>
<evidence type="ECO:0000256" key="8">
    <source>
        <dbReference type="ARBA" id="ARBA00023204"/>
    </source>
</evidence>
<evidence type="ECO:0000256" key="7">
    <source>
        <dbReference type="ARBA" id="ARBA00022842"/>
    </source>
</evidence>